<proteinExistence type="inferred from homology"/>
<dbReference type="GO" id="GO:0004766">
    <property type="term" value="F:spermidine synthase activity"/>
    <property type="evidence" value="ECO:0007669"/>
    <property type="project" value="UniProtKB-UniRule"/>
</dbReference>
<dbReference type="Proteomes" id="UP000630353">
    <property type="component" value="Unassembled WGS sequence"/>
</dbReference>
<comment type="function">
    <text evidence="5">Catalyzes the irreversible transfer of a propylamine group from the amino donor S-adenosylmethioninamine (decarboxy-AdoMet) to putrescine (1,4-diaminobutane) to yield spermidine.</text>
</comment>
<sequence>MTEWFTETLHPWLAQRLRVDRVLYRDKTEHQDLIIFENERFGRVLTLDGVVQTTEGDEFVYHEMMAHVPIVAHGAARRVLVIGGGDGGMAREVLKHRAVERVTMVEIDRGVVDMSVEHLPSLSAGAFDDPRLDLVITDGARYVAETHERFDVIIVDSTDPIGPGEVLFTAEFYADCKRCLTEGGIVVTQNGVPAVQGSEVTNSWNRLGKSFADVWFYVAAIPTYQGGFMAMGWASDDPAKRRHDVAAIEARWAPLGIETRYYTPAIHRACFALPKFVLDLMR</sequence>
<dbReference type="PANTHER" id="PTHR11558:SF11">
    <property type="entry name" value="SPERMIDINE SYNTHASE"/>
    <property type="match status" value="1"/>
</dbReference>
<dbReference type="NCBIfam" id="NF002010">
    <property type="entry name" value="PRK00811.1"/>
    <property type="match status" value="1"/>
</dbReference>
<dbReference type="CDD" id="cd02440">
    <property type="entry name" value="AdoMet_MTases"/>
    <property type="match status" value="1"/>
</dbReference>
<evidence type="ECO:0000256" key="7">
    <source>
        <dbReference type="RuleBase" id="RU003836"/>
    </source>
</evidence>
<feature type="binding site" evidence="5">
    <location>
        <position position="86"/>
    </location>
    <ligand>
        <name>spermidine</name>
        <dbReference type="ChEBI" id="CHEBI:57834"/>
    </ligand>
</feature>
<dbReference type="EC" id="2.5.1.16" evidence="5"/>
<feature type="binding site" evidence="5">
    <location>
        <position position="106"/>
    </location>
    <ligand>
        <name>S-methyl-5'-thioadenosine</name>
        <dbReference type="ChEBI" id="CHEBI:17509"/>
    </ligand>
</feature>
<comment type="subunit">
    <text evidence="5">Homodimer or homotetramer.</text>
</comment>
<dbReference type="InterPro" id="IPR035246">
    <property type="entry name" value="Spermidine_synt_N"/>
</dbReference>
<evidence type="ECO:0000313" key="11">
    <source>
        <dbReference type="Proteomes" id="UP000630353"/>
    </source>
</evidence>
<evidence type="ECO:0000256" key="6">
    <source>
        <dbReference type="PROSITE-ProRule" id="PRU00354"/>
    </source>
</evidence>
<dbReference type="PROSITE" id="PS01330">
    <property type="entry name" value="PABS_1"/>
    <property type="match status" value="1"/>
</dbReference>
<feature type="binding site" evidence="5">
    <location>
        <position position="62"/>
    </location>
    <ligand>
        <name>spermidine</name>
        <dbReference type="ChEBI" id="CHEBI:57834"/>
    </ligand>
</feature>
<feature type="binding site" evidence="5">
    <location>
        <begin position="156"/>
        <end position="159"/>
    </location>
    <ligand>
        <name>spermidine</name>
        <dbReference type="ChEBI" id="CHEBI:57834"/>
    </ligand>
</feature>
<dbReference type="GO" id="GO:0005829">
    <property type="term" value="C:cytosol"/>
    <property type="evidence" value="ECO:0007669"/>
    <property type="project" value="TreeGrafter"/>
</dbReference>
<dbReference type="InterPro" id="IPR030373">
    <property type="entry name" value="PABS_CS"/>
</dbReference>
<dbReference type="SUPFAM" id="SSF53335">
    <property type="entry name" value="S-adenosyl-L-methionine-dependent methyltransferases"/>
    <property type="match status" value="1"/>
</dbReference>
<comment type="similarity">
    <text evidence="1 5 7">Belongs to the spermidine/spermine synthase family.</text>
</comment>
<feature type="domain" description="PABS" evidence="9">
    <location>
        <begin position="2"/>
        <end position="236"/>
    </location>
</feature>
<protein>
    <recommendedName>
        <fullName evidence="5">Polyamine aminopropyltransferase</fullName>
    </recommendedName>
    <alternativeName>
        <fullName evidence="5">Putrescine aminopropyltransferase</fullName>
        <shortName evidence="5">PAPT</shortName>
    </alternativeName>
    <alternativeName>
        <fullName evidence="5">Spermidine synthase</fullName>
        <shortName evidence="5">SPDS</shortName>
        <shortName evidence="5">SPDSY</shortName>
        <ecNumber evidence="5">2.5.1.16</ecNumber>
    </alternativeName>
</protein>
<feature type="binding site" evidence="5">
    <location>
        <begin position="138"/>
        <end position="139"/>
    </location>
    <ligand>
        <name>S-methyl-5'-thioadenosine</name>
        <dbReference type="ChEBI" id="CHEBI:17509"/>
    </ligand>
</feature>
<keyword evidence="2 5" id="KW-0808">Transferase</keyword>
<organism evidence="10 11">
    <name type="scientific">Thalassobaculum fulvum</name>
    <dbReference type="NCBI Taxonomy" id="1633335"/>
    <lineage>
        <taxon>Bacteria</taxon>
        <taxon>Pseudomonadati</taxon>
        <taxon>Pseudomonadota</taxon>
        <taxon>Alphaproteobacteria</taxon>
        <taxon>Rhodospirillales</taxon>
        <taxon>Thalassobaculaceae</taxon>
        <taxon>Thalassobaculum</taxon>
    </lineage>
</organism>
<gene>
    <name evidence="5 10" type="primary">speE</name>
    <name evidence="10" type="ORF">GCM10017083_43660</name>
</gene>
<dbReference type="InterPro" id="IPR001045">
    <property type="entry name" value="Spermi_synthase"/>
</dbReference>
<feature type="binding site" evidence="5">
    <location>
        <position position="31"/>
    </location>
    <ligand>
        <name>S-methyl-5'-thioadenosine</name>
        <dbReference type="ChEBI" id="CHEBI:17509"/>
    </ligand>
</feature>
<comment type="pathway">
    <text evidence="5">Amine and polyamine biosynthesis; spermidine biosynthesis; spermidine from putrescine: step 1/1.</text>
</comment>
<dbReference type="InterPro" id="IPR037163">
    <property type="entry name" value="Spermidine_synt_N_sf"/>
</dbReference>
<reference evidence="10" key="1">
    <citation type="journal article" date="2014" name="Int. J. Syst. Evol. Microbiol.">
        <title>Complete genome sequence of Corynebacterium casei LMG S-19264T (=DSM 44701T), isolated from a smear-ripened cheese.</title>
        <authorList>
            <consortium name="US DOE Joint Genome Institute (JGI-PGF)"/>
            <person name="Walter F."/>
            <person name="Albersmeier A."/>
            <person name="Kalinowski J."/>
            <person name="Ruckert C."/>
        </authorList>
    </citation>
    <scope>NUCLEOTIDE SEQUENCE</scope>
    <source>
        <strain evidence="10">KCTC 42651</strain>
    </source>
</reference>
<evidence type="ECO:0000259" key="9">
    <source>
        <dbReference type="PROSITE" id="PS51006"/>
    </source>
</evidence>
<keyword evidence="3 5" id="KW-0745">Spermidine biosynthesis</keyword>
<evidence type="ECO:0000256" key="4">
    <source>
        <dbReference type="ARBA" id="ARBA00023115"/>
    </source>
</evidence>
<evidence type="ECO:0000256" key="1">
    <source>
        <dbReference type="ARBA" id="ARBA00007867"/>
    </source>
</evidence>
<keyword evidence="11" id="KW-1185">Reference proteome</keyword>
<dbReference type="Gene3D" id="2.30.140.10">
    <property type="entry name" value="Spermidine synthase, tetramerisation domain"/>
    <property type="match status" value="1"/>
</dbReference>
<evidence type="ECO:0000256" key="3">
    <source>
        <dbReference type="ARBA" id="ARBA00023066"/>
    </source>
</evidence>
<feature type="active site" description="Proton acceptor" evidence="5 6">
    <location>
        <position position="156"/>
    </location>
</feature>
<dbReference type="HAMAP" id="MF_00198">
    <property type="entry name" value="Spermidine_synth"/>
    <property type="match status" value="1"/>
</dbReference>
<keyword evidence="4 5" id="KW-0620">Polyamine biosynthesis</keyword>
<dbReference type="NCBIfam" id="TIGR00417">
    <property type="entry name" value="speE"/>
    <property type="match status" value="1"/>
</dbReference>
<dbReference type="Gene3D" id="3.40.50.150">
    <property type="entry name" value="Vaccinia Virus protein VP39"/>
    <property type="match status" value="1"/>
</dbReference>
<evidence type="ECO:0000256" key="5">
    <source>
        <dbReference type="HAMAP-Rule" id="MF_00198"/>
    </source>
</evidence>
<dbReference type="AlphaFoldDB" id="A0A919CRG5"/>
<name>A0A919CRG5_9PROT</name>
<dbReference type="InterPro" id="IPR030374">
    <property type="entry name" value="PABS"/>
</dbReference>
<dbReference type="PANTHER" id="PTHR11558">
    <property type="entry name" value="SPERMIDINE/SPERMINE SYNTHASE"/>
    <property type="match status" value="1"/>
</dbReference>
<dbReference type="PROSITE" id="PS51006">
    <property type="entry name" value="PABS_2"/>
    <property type="match status" value="1"/>
</dbReference>
<accession>A0A919CRG5</accession>
<dbReference type="GO" id="GO:0008295">
    <property type="term" value="P:spermidine biosynthetic process"/>
    <property type="evidence" value="ECO:0007669"/>
    <property type="project" value="UniProtKB-UniRule"/>
</dbReference>
<dbReference type="EMBL" id="BMZS01000011">
    <property type="protein sequence ID" value="GHD59451.1"/>
    <property type="molecule type" value="Genomic_DNA"/>
</dbReference>
<evidence type="ECO:0000256" key="8">
    <source>
        <dbReference type="RuleBase" id="RU003837"/>
    </source>
</evidence>
<reference evidence="10" key="2">
    <citation type="submission" date="2020-09" db="EMBL/GenBank/DDBJ databases">
        <authorList>
            <person name="Sun Q."/>
            <person name="Kim S."/>
        </authorList>
    </citation>
    <scope>NUCLEOTIDE SEQUENCE</scope>
    <source>
        <strain evidence="10">KCTC 42651</strain>
    </source>
</reference>
<dbReference type="Pfam" id="PF01564">
    <property type="entry name" value="Spermine_synth"/>
    <property type="match status" value="1"/>
</dbReference>
<evidence type="ECO:0000313" key="10">
    <source>
        <dbReference type="EMBL" id="GHD59451.1"/>
    </source>
</evidence>
<dbReference type="Pfam" id="PF17284">
    <property type="entry name" value="Spermine_synt_N"/>
    <property type="match status" value="1"/>
</dbReference>
<comment type="catalytic activity">
    <reaction evidence="5 8">
        <text>S-adenosyl 3-(methylsulfanyl)propylamine + putrescine = S-methyl-5'-thioadenosine + spermidine + H(+)</text>
        <dbReference type="Rhea" id="RHEA:12721"/>
        <dbReference type="ChEBI" id="CHEBI:15378"/>
        <dbReference type="ChEBI" id="CHEBI:17509"/>
        <dbReference type="ChEBI" id="CHEBI:57443"/>
        <dbReference type="ChEBI" id="CHEBI:57834"/>
        <dbReference type="ChEBI" id="CHEBI:326268"/>
        <dbReference type="EC" id="2.5.1.16"/>
    </reaction>
</comment>
<dbReference type="RefSeq" id="WP_189993640.1">
    <property type="nucleotide sequence ID" value="NZ_BMZS01000011.1"/>
</dbReference>
<comment type="caution">
    <text evidence="10">The sequence shown here is derived from an EMBL/GenBank/DDBJ whole genome shotgun (WGS) entry which is preliminary data.</text>
</comment>
<evidence type="ECO:0000256" key="2">
    <source>
        <dbReference type="ARBA" id="ARBA00022679"/>
    </source>
</evidence>
<feature type="binding site" evidence="5">
    <location>
        <position position="163"/>
    </location>
    <ligand>
        <name>S-methyl-5'-thioadenosine</name>
        <dbReference type="ChEBI" id="CHEBI:17509"/>
    </ligand>
</feature>
<dbReference type="InterPro" id="IPR029063">
    <property type="entry name" value="SAM-dependent_MTases_sf"/>
</dbReference>